<evidence type="ECO:0000313" key="3">
    <source>
        <dbReference type="Proteomes" id="UP000231179"/>
    </source>
</evidence>
<name>A0A2K8KGJ0_9MOLU</name>
<keyword evidence="1" id="KW-1133">Transmembrane helix</keyword>
<proteinExistence type="predicted"/>
<organism evidence="2 3">
    <name type="scientific">Spiroplasma clarkii</name>
    <dbReference type="NCBI Taxonomy" id="2139"/>
    <lineage>
        <taxon>Bacteria</taxon>
        <taxon>Bacillati</taxon>
        <taxon>Mycoplasmatota</taxon>
        <taxon>Mollicutes</taxon>
        <taxon>Entomoplasmatales</taxon>
        <taxon>Spiroplasmataceae</taxon>
        <taxon>Spiroplasma</taxon>
    </lineage>
</organism>
<dbReference type="Proteomes" id="UP000231179">
    <property type="component" value="Chromosome"/>
</dbReference>
<keyword evidence="1" id="KW-0812">Transmembrane</keyword>
<evidence type="ECO:0000256" key="1">
    <source>
        <dbReference type="SAM" id="Phobius"/>
    </source>
</evidence>
<gene>
    <name evidence="2" type="ORF">SCLAR_v1c04860</name>
</gene>
<feature type="transmembrane region" description="Helical" evidence="1">
    <location>
        <begin position="12"/>
        <end position="29"/>
    </location>
</feature>
<feature type="transmembrane region" description="Helical" evidence="1">
    <location>
        <begin position="157"/>
        <end position="188"/>
    </location>
</feature>
<feature type="transmembrane region" description="Helical" evidence="1">
    <location>
        <begin position="117"/>
        <end position="137"/>
    </location>
</feature>
<evidence type="ECO:0000313" key="2">
    <source>
        <dbReference type="EMBL" id="ATX70807.1"/>
    </source>
</evidence>
<feature type="transmembrane region" description="Helical" evidence="1">
    <location>
        <begin position="50"/>
        <end position="72"/>
    </location>
</feature>
<protein>
    <submittedName>
        <fullName evidence="2">Uncharacterized protein</fullName>
    </submittedName>
</protein>
<feature type="transmembrane region" description="Helical" evidence="1">
    <location>
        <begin position="78"/>
        <end position="97"/>
    </location>
</feature>
<sequence>MEKTAKNLWLSALLTHFVLIIITTVYLLFFNMLIQFKETNLFNLIFNIQLVFKITILIQFISFVCFWVRMFTQNRVKYFFILYHLYFFITIPMDMFLQRCDEKKIFADYKKIISWSFKSGLTLFLFTGLITVTFDFWDIFKGLFYFTTTKAITWRDNVFIFSTVLTGLIGIICLCSLLSLPAILIANYKKTTKNGSKKYNKVLLFSQNQN</sequence>
<reference evidence="2 3" key="1">
    <citation type="submission" date="2017-11" db="EMBL/GenBank/DDBJ databases">
        <title>Complete genome sequence of Spiroplasma clarkii CN-5 (DSM 19994).</title>
        <authorList>
            <person name="Tsai Y.-M."/>
            <person name="Chang A."/>
            <person name="Lo W.-S."/>
            <person name="Kuo C.-H."/>
        </authorList>
    </citation>
    <scope>NUCLEOTIDE SEQUENCE [LARGE SCALE GENOMIC DNA]</scope>
    <source>
        <strain evidence="2 3">CN-5</strain>
    </source>
</reference>
<keyword evidence="3" id="KW-1185">Reference proteome</keyword>
<dbReference type="EMBL" id="CP024870">
    <property type="protein sequence ID" value="ATX70807.1"/>
    <property type="molecule type" value="Genomic_DNA"/>
</dbReference>
<dbReference type="AlphaFoldDB" id="A0A2K8KGJ0"/>
<keyword evidence="1" id="KW-0472">Membrane</keyword>
<accession>A0A2K8KGJ0</accession>